<accession>A0A382AGD2</accession>
<name>A0A382AGD2_9ZZZZ</name>
<dbReference type="Pfam" id="PF19795">
    <property type="entry name" value="DUF6279"/>
    <property type="match status" value="1"/>
</dbReference>
<proteinExistence type="predicted"/>
<gene>
    <name evidence="1" type="ORF">METZ01_LOCUS152881</name>
</gene>
<feature type="non-terminal residue" evidence="1">
    <location>
        <position position="1"/>
    </location>
</feature>
<sequence length="265" mass="31817">IAGCNTGKLFYDYGDEVASWQLDNYFDLTTQQEEWIEERMRLHLEWHRKEELPRYRNFLIEVQNRAGDGLTMSELDEGYARLDQKRVRTLERLLPDTASFLAGVSPEQINTLEKKMIEENQEMEEDLESPEKLFRERKEKFWEQMEEWFGDFSKDQQDKINRLRTEWFPGSADPLAARLERRRKSQLQFLAQLRSSQDKAELENWLRRSVINWAGETDSAKQARILRNKKRILQVDKLLTPEQRIHAVRELDEWIEILDRLIVDN</sequence>
<protein>
    <submittedName>
        <fullName evidence="1">Uncharacterized protein</fullName>
    </submittedName>
</protein>
<dbReference type="EMBL" id="UINC01025092">
    <property type="protein sequence ID" value="SVB00027.1"/>
    <property type="molecule type" value="Genomic_DNA"/>
</dbReference>
<dbReference type="AlphaFoldDB" id="A0A382AGD2"/>
<organism evidence="1">
    <name type="scientific">marine metagenome</name>
    <dbReference type="NCBI Taxonomy" id="408172"/>
    <lineage>
        <taxon>unclassified sequences</taxon>
        <taxon>metagenomes</taxon>
        <taxon>ecological metagenomes</taxon>
    </lineage>
</organism>
<reference evidence="1" key="1">
    <citation type="submission" date="2018-05" db="EMBL/GenBank/DDBJ databases">
        <authorList>
            <person name="Lanie J.A."/>
            <person name="Ng W.-L."/>
            <person name="Kazmierczak K.M."/>
            <person name="Andrzejewski T.M."/>
            <person name="Davidsen T.M."/>
            <person name="Wayne K.J."/>
            <person name="Tettelin H."/>
            <person name="Glass J.I."/>
            <person name="Rusch D."/>
            <person name="Podicherti R."/>
            <person name="Tsui H.-C.T."/>
            <person name="Winkler M.E."/>
        </authorList>
    </citation>
    <scope>NUCLEOTIDE SEQUENCE</scope>
</reference>
<evidence type="ECO:0000313" key="1">
    <source>
        <dbReference type="EMBL" id="SVB00027.1"/>
    </source>
</evidence>